<dbReference type="SMART" id="SM00116">
    <property type="entry name" value="CBS"/>
    <property type="match status" value="2"/>
</dbReference>
<evidence type="ECO:0000259" key="3">
    <source>
        <dbReference type="PROSITE" id="PS51371"/>
    </source>
</evidence>
<dbReference type="EMBL" id="LQZG01000001">
    <property type="protein sequence ID" value="OAB89055.1"/>
    <property type="molecule type" value="Genomic_DNA"/>
</dbReference>
<evidence type="ECO:0000256" key="2">
    <source>
        <dbReference type="PROSITE-ProRule" id="PRU00703"/>
    </source>
</evidence>
<dbReference type="PROSITE" id="PS51371">
    <property type="entry name" value="CBS"/>
    <property type="match status" value="2"/>
</dbReference>
<organism evidence="4 5">
    <name type="scientific">Janibacter melonis</name>
    <dbReference type="NCBI Taxonomy" id="262209"/>
    <lineage>
        <taxon>Bacteria</taxon>
        <taxon>Bacillati</taxon>
        <taxon>Actinomycetota</taxon>
        <taxon>Actinomycetes</taxon>
        <taxon>Micrococcales</taxon>
        <taxon>Intrasporangiaceae</taxon>
        <taxon>Janibacter</taxon>
    </lineage>
</organism>
<dbReference type="InterPro" id="IPR000644">
    <property type="entry name" value="CBS_dom"/>
</dbReference>
<proteinExistence type="predicted"/>
<dbReference type="AlphaFoldDB" id="A0A176QGY2"/>
<reference evidence="4 5" key="1">
    <citation type="submission" date="2016-01" db="EMBL/GenBank/DDBJ databases">
        <title>Janibacter melonis strain CD11_4 genome sequencing and assembly.</title>
        <authorList>
            <person name="Nair G.R."/>
            <person name="Kaur G."/>
            <person name="Chander A.M."/>
            <person name="Mayilraj S."/>
        </authorList>
    </citation>
    <scope>NUCLEOTIDE SEQUENCE [LARGE SCALE GENOMIC DNA]</scope>
    <source>
        <strain evidence="4 5">CD11-4</strain>
    </source>
</reference>
<dbReference type="RefSeq" id="WP_068272151.1">
    <property type="nucleotide sequence ID" value="NZ_LQZG01000001.1"/>
</dbReference>
<sequence>MKISDVLRDKGQDVVTIGPDATVGELLALLAEHRIGAVVVSTDGASVDGIVSERDVVRHLHSEGAAIVDGPVRSIMTAEVHTCSAGDQLVDLESAMTQRRIRHVPVVEDGRLVAIVSIGDVVKHRIRDLAAERDQLEAYIRQ</sequence>
<gene>
    <name evidence="4" type="ORF">AWH69_00355</name>
</gene>
<dbReference type="Gene3D" id="3.10.580.10">
    <property type="entry name" value="CBS-domain"/>
    <property type="match status" value="1"/>
</dbReference>
<dbReference type="STRING" id="262209.AWH69_00355"/>
<protein>
    <submittedName>
        <fullName evidence="4">Histidine kinase</fullName>
    </submittedName>
</protein>
<dbReference type="CDD" id="cd04623">
    <property type="entry name" value="CBS_pair_bac_euk"/>
    <property type="match status" value="1"/>
</dbReference>
<feature type="domain" description="CBS" evidence="3">
    <location>
        <begin position="8"/>
        <end position="67"/>
    </location>
</feature>
<feature type="domain" description="CBS" evidence="3">
    <location>
        <begin position="76"/>
        <end position="132"/>
    </location>
</feature>
<keyword evidence="5" id="KW-1185">Reference proteome</keyword>
<dbReference type="InterPro" id="IPR046342">
    <property type="entry name" value="CBS_dom_sf"/>
</dbReference>
<dbReference type="SUPFAM" id="SSF54631">
    <property type="entry name" value="CBS-domain pair"/>
    <property type="match status" value="1"/>
</dbReference>
<dbReference type="PANTHER" id="PTHR43080:SF2">
    <property type="entry name" value="CBS DOMAIN-CONTAINING PROTEIN"/>
    <property type="match status" value="1"/>
</dbReference>
<evidence type="ECO:0000313" key="5">
    <source>
        <dbReference type="Proteomes" id="UP000076976"/>
    </source>
</evidence>
<dbReference type="Proteomes" id="UP000076976">
    <property type="component" value="Unassembled WGS sequence"/>
</dbReference>
<dbReference type="InterPro" id="IPR051257">
    <property type="entry name" value="Diverse_CBS-Domain"/>
</dbReference>
<keyword evidence="1 2" id="KW-0129">CBS domain</keyword>
<dbReference type="PANTHER" id="PTHR43080">
    <property type="entry name" value="CBS DOMAIN-CONTAINING PROTEIN CBSX3, MITOCHONDRIAL"/>
    <property type="match status" value="1"/>
</dbReference>
<keyword evidence="4" id="KW-0418">Kinase</keyword>
<comment type="caution">
    <text evidence="4">The sequence shown here is derived from an EMBL/GenBank/DDBJ whole genome shotgun (WGS) entry which is preliminary data.</text>
</comment>
<evidence type="ECO:0000256" key="1">
    <source>
        <dbReference type="ARBA" id="ARBA00023122"/>
    </source>
</evidence>
<dbReference type="Pfam" id="PF00571">
    <property type="entry name" value="CBS"/>
    <property type="match status" value="2"/>
</dbReference>
<dbReference type="InterPro" id="IPR044725">
    <property type="entry name" value="CBSX3_CBS_dom"/>
</dbReference>
<accession>A0A176QGY2</accession>
<keyword evidence="4" id="KW-0808">Transferase</keyword>
<dbReference type="GO" id="GO:0016301">
    <property type="term" value="F:kinase activity"/>
    <property type="evidence" value="ECO:0007669"/>
    <property type="project" value="UniProtKB-KW"/>
</dbReference>
<evidence type="ECO:0000313" key="4">
    <source>
        <dbReference type="EMBL" id="OAB89055.1"/>
    </source>
</evidence>
<name>A0A176QGY2_9MICO</name>